<evidence type="ECO:0000256" key="1">
    <source>
        <dbReference type="SAM" id="Phobius"/>
    </source>
</evidence>
<dbReference type="EMBL" id="ML220114">
    <property type="protein sequence ID" value="TGZ82652.1"/>
    <property type="molecule type" value="Genomic_DNA"/>
</dbReference>
<dbReference type="Proteomes" id="UP000298138">
    <property type="component" value="Unassembled WGS sequence"/>
</dbReference>
<keyword evidence="3" id="KW-1185">Reference proteome</keyword>
<gene>
    <name evidence="2" type="ORF">EX30DRAFT_137242</name>
</gene>
<feature type="transmembrane region" description="Helical" evidence="1">
    <location>
        <begin position="22"/>
        <end position="39"/>
    </location>
</feature>
<sequence>MNSSPYGLLFRVYIQRIHQPNQGLRAAIVAIWFLVYRILSRSKFYGTELRLNTTDC</sequence>
<proteinExistence type="predicted"/>
<accession>A0A4S2N0M2</accession>
<name>A0A4S2N0M2_9PEZI</name>
<evidence type="ECO:0000313" key="3">
    <source>
        <dbReference type="Proteomes" id="UP000298138"/>
    </source>
</evidence>
<protein>
    <submittedName>
        <fullName evidence="2">Uncharacterized protein</fullName>
    </submittedName>
</protein>
<dbReference type="InParanoid" id="A0A4S2N0M2"/>
<reference evidence="2 3" key="1">
    <citation type="submission" date="2019-04" db="EMBL/GenBank/DDBJ databases">
        <title>Comparative genomics and transcriptomics to analyze fruiting body development in filamentous ascomycetes.</title>
        <authorList>
            <consortium name="DOE Joint Genome Institute"/>
            <person name="Lutkenhaus R."/>
            <person name="Traeger S."/>
            <person name="Breuer J."/>
            <person name="Kuo A."/>
            <person name="Lipzen A."/>
            <person name="Pangilinan J."/>
            <person name="Dilworth D."/>
            <person name="Sandor L."/>
            <person name="Poggeler S."/>
            <person name="Barry K."/>
            <person name="Grigoriev I.V."/>
            <person name="Nowrousian M."/>
        </authorList>
    </citation>
    <scope>NUCLEOTIDE SEQUENCE [LARGE SCALE GENOMIC DNA]</scope>
    <source>
        <strain evidence="2 3">CBS 389.68</strain>
    </source>
</reference>
<organism evidence="2 3">
    <name type="scientific">Ascodesmis nigricans</name>
    <dbReference type="NCBI Taxonomy" id="341454"/>
    <lineage>
        <taxon>Eukaryota</taxon>
        <taxon>Fungi</taxon>
        <taxon>Dikarya</taxon>
        <taxon>Ascomycota</taxon>
        <taxon>Pezizomycotina</taxon>
        <taxon>Pezizomycetes</taxon>
        <taxon>Pezizales</taxon>
        <taxon>Ascodesmidaceae</taxon>
        <taxon>Ascodesmis</taxon>
    </lineage>
</organism>
<keyword evidence="1" id="KW-1133">Transmembrane helix</keyword>
<keyword evidence="1" id="KW-0812">Transmembrane</keyword>
<dbReference type="AlphaFoldDB" id="A0A4S2N0M2"/>
<evidence type="ECO:0000313" key="2">
    <source>
        <dbReference type="EMBL" id="TGZ82652.1"/>
    </source>
</evidence>
<keyword evidence="1" id="KW-0472">Membrane</keyword>